<proteinExistence type="predicted"/>
<sequence>MNIEIHAHDNDVDVAHKINTMELENWINHLTYVRKELSSLIAFYHAQPLEKKLENEKATQGFEMKQIENDVILNQLQRFKDSRGSIAECQDMSHCMS</sequence>
<organism evidence="1 2">
    <name type="scientific">Nonlabens mediterrranea</name>
    <dbReference type="NCBI Taxonomy" id="1419947"/>
    <lineage>
        <taxon>Bacteria</taxon>
        <taxon>Pseudomonadati</taxon>
        <taxon>Bacteroidota</taxon>
        <taxon>Flavobacteriia</taxon>
        <taxon>Flavobacteriales</taxon>
        <taxon>Flavobacteriaceae</taxon>
        <taxon>Nonlabens</taxon>
    </lineage>
</organism>
<evidence type="ECO:0000313" key="2">
    <source>
        <dbReference type="Proteomes" id="UP001194729"/>
    </source>
</evidence>
<dbReference type="Proteomes" id="UP001194729">
    <property type="component" value="Unassembled WGS sequence"/>
</dbReference>
<keyword evidence="2" id="KW-1185">Reference proteome</keyword>
<gene>
    <name evidence="1" type="ORF">FNJ87_08410</name>
</gene>
<evidence type="ECO:0008006" key="3">
    <source>
        <dbReference type="Google" id="ProtNLM"/>
    </source>
</evidence>
<accession>A0ABS0A4P7</accession>
<protein>
    <recommendedName>
        <fullName evidence="3">PH domain-containing protein</fullName>
    </recommendedName>
</protein>
<name>A0ABS0A4P7_9FLAO</name>
<evidence type="ECO:0000313" key="1">
    <source>
        <dbReference type="EMBL" id="MBF4984345.1"/>
    </source>
</evidence>
<comment type="caution">
    <text evidence="1">The sequence shown here is derived from an EMBL/GenBank/DDBJ whole genome shotgun (WGS) entry which is preliminary data.</text>
</comment>
<dbReference type="EMBL" id="JADKYU010000432">
    <property type="protein sequence ID" value="MBF4984345.1"/>
    <property type="molecule type" value="Genomic_DNA"/>
</dbReference>
<reference evidence="1 2" key="1">
    <citation type="submission" date="2020-11" db="EMBL/GenBank/DDBJ databases">
        <title>P. mediterranea TC4 genome.</title>
        <authorList>
            <person name="Molmeret M."/>
        </authorList>
    </citation>
    <scope>NUCLEOTIDE SEQUENCE [LARGE SCALE GENOMIC DNA]</scope>
    <source>
        <strain evidence="1 2">TC4</strain>
    </source>
</reference>